<name>A0AAV4NUA1_9ARAC</name>
<organism evidence="1 2">
    <name type="scientific">Caerostris darwini</name>
    <dbReference type="NCBI Taxonomy" id="1538125"/>
    <lineage>
        <taxon>Eukaryota</taxon>
        <taxon>Metazoa</taxon>
        <taxon>Ecdysozoa</taxon>
        <taxon>Arthropoda</taxon>
        <taxon>Chelicerata</taxon>
        <taxon>Arachnida</taxon>
        <taxon>Araneae</taxon>
        <taxon>Araneomorphae</taxon>
        <taxon>Entelegynae</taxon>
        <taxon>Araneoidea</taxon>
        <taxon>Araneidae</taxon>
        <taxon>Caerostris</taxon>
    </lineage>
</organism>
<evidence type="ECO:0000313" key="1">
    <source>
        <dbReference type="EMBL" id="GIX88303.1"/>
    </source>
</evidence>
<protein>
    <submittedName>
        <fullName evidence="1">Uncharacterized protein</fullName>
    </submittedName>
</protein>
<keyword evidence="2" id="KW-1185">Reference proteome</keyword>
<proteinExistence type="predicted"/>
<gene>
    <name evidence="1" type="ORF">CDAR_392531</name>
</gene>
<evidence type="ECO:0000313" key="2">
    <source>
        <dbReference type="Proteomes" id="UP001054837"/>
    </source>
</evidence>
<accession>A0AAV4NUA1</accession>
<dbReference type="AlphaFoldDB" id="A0AAV4NUA1"/>
<reference evidence="1 2" key="1">
    <citation type="submission" date="2021-06" db="EMBL/GenBank/DDBJ databases">
        <title>Caerostris darwini draft genome.</title>
        <authorList>
            <person name="Kono N."/>
            <person name="Arakawa K."/>
        </authorList>
    </citation>
    <scope>NUCLEOTIDE SEQUENCE [LARGE SCALE GENOMIC DNA]</scope>
</reference>
<sequence>MEILIRFFLKALIIQLRVNSTNITINLIDCVLLLTSKMENVFMHCLDISEFPRFKWKVSNDSNFLLLIASKGISEGQIAAAGDETGFNMTCSKTFNVPPQRVSGPKGTSQMFYQTQPY</sequence>
<dbReference type="EMBL" id="BPLQ01002052">
    <property type="protein sequence ID" value="GIX88303.1"/>
    <property type="molecule type" value="Genomic_DNA"/>
</dbReference>
<dbReference type="Proteomes" id="UP001054837">
    <property type="component" value="Unassembled WGS sequence"/>
</dbReference>
<comment type="caution">
    <text evidence="1">The sequence shown here is derived from an EMBL/GenBank/DDBJ whole genome shotgun (WGS) entry which is preliminary data.</text>
</comment>